<sequence>MEDILTLRNSESFSIQEMSKQSGLTEPTLRYYEKIGLFKPVPRDPRSGHRRYTAEIARAVHALACLHASGFSIEAMRAYLQLLEEGTKGAAQQKELFAAHAKELECQIERLQVRKEYLKSKEAYWDAVERGDADAVERVTEEIRRIIPRLT</sequence>
<feature type="coiled-coil region" evidence="2">
    <location>
        <begin position="94"/>
        <end position="121"/>
    </location>
</feature>
<dbReference type="InterPro" id="IPR000551">
    <property type="entry name" value="MerR-type_HTH_dom"/>
</dbReference>
<dbReference type="InterPro" id="IPR047057">
    <property type="entry name" value="MerR_fam"/>
</dbReference>
<dbReference type="Pfam" id="PF13411">
    <property type="entry name" value="MerR_1"/>
    <property type="match status" value="1"/>
</dbReference>
<evidence type="ECO:0000313" key="4">
    <source>
        <dbReference type="EMBL" id="GHO59947.1"/>
    </source>
</evidence>
<organism evidence="4 5">
    <name type="scientific">Ktedonobacter robiniae</name>
    <dbReference type="NCBI Taxonomy" id="2778365"/>
    <lineage>
        <taxon>Bacteria</taxon>
        <taxon>Bacillati</taxon>
        <taxon>Chloroflexota</taxon>
        <taxon>Ktedonobacteria</taxon>
        <taxon>Ktedonobacterales</taxon>
        <taxon>Ktedonobacteraceae</taxon>
        <taxon>Ktedonobacter</taxon>
    </lineage>
</organism>
<accession>A0ABQ3V4Q9</accession>
<keyword evidence="1" id="KW-0238">DNA-binding</keyword>
<dbReference type="SMART" id="SM00422">
    <property type="entry name" value="HTH_MERR"/>
    <property type="match status" value="1"/>
</dbReference>
<dbReference type="SUPFAM" id="SSF46955">
    <property type="entry name" value="Putative DNA-binding domain"/>
    <property type="match status" value="1"/>
</dbReference>
<evidence type="ECO:0000313" key="5">
    <source>
        <dbReference type="Proteomes" id="UP000654345"/>
    </source>
</evidence>
<comment type="caution">
    <text evidence="4">The sequence shown here is derived from an EMBL/GenBank/DDBJ whole genome shotgun (WGS) entry which is preliminary data.</text>
</comment>
<dbReference type="EMBL" id="BNJG01000003">
    <property type="protein sequence ID" value="GHO59947.1"/>
    <property type="molecule type" value="Genomic_DNA"/>
</dbReference>
<evidence type="ECO:0000256" key="1">
    <source>
        <dbReference type="ARBA" id="ARBA00023125"/>
    </source>
</evidence>
<dbReference type="PROSITE" id="PS50937">
    <property type="entry name" value="HTH_MERR_2"/>
    <property type="match status" value="1"/>
</dbReference>
<name>A0ABQ3V4Q9_9CHLR</name>
<evidence type="ECO:0000256" key="2">
    <source>
        <dbReference type="SAM" id="Coils"/>
    </source>
</evidence>
<keyword evidence="5" id="KW-1185">Reference proteome</keyword>
<evidence type="ECO:0000259" key="3">
    <source>
        <dbReference type="PROSITE" id="PS50937"/>
    </source>
</evidence>
<dbReference type="InterPro" id="IPR009061">
    <property type="entry name" value="DNA-bd_dom_put_sf"/>
</dbReference>
<dbReference type="RefSeq" id="WP_201376079.1">
    <property type="nucleotide sequence ID" value="NZ_BNJG01000003.1"/>
</dbReference>
<dbReference type="CDD" id="cd01109">
    <property type="entry name" value="HTH_YyaN"/>
    <property type="match status" value="1"/>
</dbReference>
<proteinExistence type="predicted"/>
<dbReference type="Gene3D" id="1.10.1660.10">
    <property type="match status" value="1"/>
</dbReference>
<reference evidence="4 5" key="1">
    <citation type="journal article" date="2021" name="Int. J. Syst. Evol. Microbiol.">
        <title>Reticulibacter mediterranei gen. nov., sp. nov., within the new family Reticulibacteraceae fam. nov., and Ktedonospora formicarum gen. nov., sp. nov., Ktedonobacter robiniae sp. nov., Dictyobacter formicarum sp. nov. and Dictyobacter arantiisoli sp. nov., belonging to the class Ktedonobacteria.</title>
        <authorList>
            <person name="Yabe S."/>
            <person name="Zheng Y."/>
            <person name="Wang C.M."/>
            <person name="Sakai Y."/>
            <person name="Abe K."/>
            <person name="Yokota A."/>
            <person name="Donadio S."/>
            <person name="Cavaletti L."/>
            <person name="Monciardini P."/>
        </authorList>
    </citation>
    <scope>NUCLEOTIDE SEQUENCE [LARGE SCALE GENOMIC DNA]</scope>
    <source>
        <strain evidence="4 5">SOSP1-30</strain>
    </source>
</reference>
<dbReference type="PANTHER" id="PTHR30204">
    <property type="entry name" value="REDOX-CYCLING DRUG-SENSING TRANSCRIPTIONAL ACTIVATOR SOXR"/>
    <property type="match status" value="1"/>
</dbReference>
<gene>
    <name evidence="4" type="ORF">KSB_84220</name>
</gene>
<protein>
    <recommendedName>
        <fullName evidence="3">HTH merR-type domain-containing protein</fullName>
    </recommendedName>
</protein>
<dbReference type="Proteomes" id="UP000654345">
    <property type="component" value="Unassembled WGS sequence"/>
</dbReference>
<keyword evidence="2" id="KW-0175">Coiled coil</keyword>
<dbReference type="PANTHER" id="PTHR30204:SF98">
    <property type="entry name" value="HTH-TYPE TRANSCRIPTIONAL REGULATOR ADHR"/>
    <property type="match status" value="1"/>
</dbReference>
<feature type="domain" description="HTH merR-type" evidence="3">
    <location>
        <begin position="12"/>
        <end position="82"/>
    </location>
</feature>